<reference evidence="2 3" key="1">
    <citation type="submission" date="2024-04" db="EMBL/GenBank/DDBJ databases">
        <title>Tritrichomonas musculus Genome.</title>
        <authorList>
            <person name="Alves-Ferreira E."/>
            <person name="Grigg M."/>
            <person name="Lorenzi H."/>
            <person name="Galac M."/>
        </authorList>
    </citation>
    <scope>NUCLEOTIDE SEQUENCE [LARGE SCALE GENOMIC DNA]</scope>
    <source>
        <strain evidence="2 3">EAF2021</strain>
    </source>
</reference>
<organism evidence="2 3">
    <name type="scientific">Tritrichomonas musculus</name>
    <dbReference type="NCBI Taxonomy" id="1915356"/>
    <lineage>
        <taxon>Eukaryota</taxon>
        <taxon>Metamonada</taxon>
        <taxon>Parabasalia</taxon>
        <taxon>Tritrichomonadida</taxon>
        <taxon>Tritrichomonadidae</taxon>
        <taxon>Tritrichomonas</taxon>
    </lineage>
</organism>
<evidence type="ECO:0000313" key="3">
    <source>
        <dbReference type="Proteomes" id="UP001470230"/>
    </source>
</evidence>
<dbReference type="EMBL" id="JAPFFF010000006">
    <property type="protein sequence ID" value="KAK8887841.1"/>
    <property type="molecule type" value="Genomic_DNA"/>
</dbReference>
<name>A0ABR2KAQ8_9EUKA</name>
<accession>A0ABR2KAQ8</accession>
<keyword evidence="3" id="KW-1185">Reference proteome</keyword>
<gene>
    <name evidence="2" type="ORF">M9Y10_038898</name>
</gene>
<sequence length="311" mass="36321">MQNDNSDGGFAFFSDFKKRTPNNKKVGPDYSDIIELKKKISDSMSAKNQLIQRENYLQSQIETMNKNAEITMNILDERKEQLMIENDNLRLEYEALPPIDFLENQLYTLSNILENSSSKTQILTLDSSVDAKLRKIGILNRDEDCSLLELRLADLIDQTRRTYDPGPPQPIIDKGLPEEKELRKKIQIFKIAAESATLRTKYEIEKIKIDIQKIKDEVDEYYKDLFEIENPQTDKKEDLEEKVRQILTEAGGNIDVFKKVEDNESKCMFEYDKKKIVVFQKYGEFYGECENTEFPLLTLFKTLVTFSHHDI</sequence>
<protein>
    <submittedName>
        <fullName evidence="2">Uncharacterized protein</fullName>
    </submittedName>
</protein>
<comment type="caution">
    <text evidence="2">The sequence shown here is derived from an EMBL/GenBank/DDBJ whole genome shotgun (WGS) entry which is preliminary data.</text>
</comment>
<keyword evidence="1" id="KW-0175">Coiled coil</keyword>
<proteinExistence type="predicted"/>
<dbReference type="Proteomes" id="UP001470230">
    <property type="component" value="Unassembled WGS sequence"/>
</dbReference>
<feature type="coiled-coil region" evidence="1">
    <location>
        <begin position="65"/>
        <end position="92"/>
    </location>
</feature>
<evidence type="ECO:0000313" key="2">
    <source>
        <dbReference type="EMBL" id="KAK8887841.1"/>
    </source>
</evidence>
<evidence type="ECO:0000256" key="1">
    <source>
        <dbReference type="SAM" id="Coils"/>
    </source>
</evidence>